<comment type="similarity">
    <text evidence="1">Belongs to the peptidase C40 family.</text>
</comment>
<keyword evidence="7" id="KW-1185">Reference proteome</keyword>
<evidence type="ECO:0000256" key="3">
    <source>
        <dbReference type="ARBA" id="ARBA00022801"/>
    </source>
</evidence>
<dbReference type="PANTHER" id="PTHR47359:SF3">
    <property type="entry name" value="NLP_P60 DOMAIN-CONTAINING PROTEIN-RELATED"/>
    <property type="match status" value="1"/>
</dbReference>
<dbReference type="InterPro" id="IPR000064">
    <property type="entry name" value="NLP_P60_dom"/>
</dbReference>
<evidence type="ECO:0000259" key="5">
    <source>
        <dbReference type="PROSITE" id="PS51935"/>
    </source>
</evidence>
<dbReference type="EMBL" id="JAPNNL010000028">
    <property type="protein sequence ID" value="MDA0633815.1"/>
    <property type="molecule type" value="Genomic_DNA"/>
</dbReference>
<name>A0ABT4SA06_9ACTN</name>
<dbReference type="Pfam" id="PF00877">
    <property type="entry name" value="NLPC_P60"/>
    <property type="match status" value="1"/>
</dbReference>
<proteinExistence type="inferred from homology"/>
<keyword evidence="2" id="KW-0645">Protease</keyword>
<keyword evidence="4" id="KW-0788">Thiol protease</keyword>
<dbReference type="SUPFAM" id="SSF54001">
    <property type="entry name" value="Cysteine proteinases"/>
    <property type="match status" value="1"/>
</dbReference>
<evidence type="ECO:0000256" key="4">
    <source>
        <dbReference type="ARBA" id="ARBA00022807"/>
    </source>
</evidence>
<dbReference type="Gene3D" id="3.90.1720.10">
    <property type="entry name" value="endopeptidase domain like (from Nostoc punctiforme)"/>
    <property type="match status" value="1"/>
</dbReference>
<evidence type="ECO:0000313" key="6">
    <source>
        <dbReference type="EMBL" id="MDA0633815.1"/>
    </source>
</evidence>
<reference evidence="6" key="1">
    <citation type="submission" date="2022-11" db="EMBL/GenBank/DDBJ databases">
        <title>Nonomuraea corallina sp. nov., a new species of the genus Nonomuraea isolated from sea side sediment in Thai sea.</title>
        <authorList>
            <person name="Ngamcharungchit C."/>
            <person name="Matsumoto A."/>
            <person name="Suriyachadkun C."/>
            <person name="Panbangred W."/>
            <person name="Inahashi Y."/>
            <person name="Intra B."/>
        </authorList>
    </citation>
    <scope>NUCLEOTIDE SEQUENCE</scope>
    <source>
        <strain evidence="6">MCN248</strain>
    </source>
</reference>
<evidence type="ECO:0000256" key="2">
    <source>
        <dbReference type="ARBA" id="ARBA00022670"/>
    </source>
</evidence>
<feature type="domain" description="NlpC/P60" evidence="5">
    <location>
        <begin position="1"/>
        <end position="134"/>
    </location>
</feature>
<accession>A0ABT4SA06</accession>
<keyword evidence="3" id="KW-0378">Hydrolase</keyword>
<organism evidence="6 7">
    <name type="scientific">Nonomuraea corallina</name>
    <dbReference type="NCBI Taxonomy" id="2989783"/>
    <lineage>
        <taxon>Bacteria</taxon>
        <taxon>Bacillati</taxon>
        <taxon>Actinomycetota</taxon>
        <taxon>Actinomycetes</taxon>
        <taxon>Streptosporangiales</taxon>
        <taxon>Streptosporangiaceae</taxon>
        <taxon>Nonomuraea</taxon>
    </lineage>
</organism>
<sequence>MAARTALDMVGLPYSWGGGGTGGPGYGIGRGARVWGFDCSGLAQYAWATVGVTIARTSQAQWREGARIPRNAVRPGDLVFYDSNRHRPGPEHVAVAIGRKRMVNAPYTGGRVRVEPLDRRTYLGAVRPGSNDAR</sequence>
<evidence type="ECO:0000313" key="7">
    <source>
        <dbReference type="Proteomes" id="UP001144036"/>
    </source>
</evidence>
<protein>
    <submittedName>
        <fullName evidence="6">NlpC/P60 family protein</fullName>
    </submittedName>
</protein>
<dbReference type="InterPro" id="IPR038765">
    <property type="entry name" value="Papain-like_cys_pep_sf"/>
</dbReference>
<dbReference type="PANTHER" id="PTHR47359">
    <property type="entry name" value="PEPTIDOGLYCAN DL-ENDOPEPTIDASE CWLO"/>
    <property type="match status" value="1"/>
</dbReference>
<evidence type="ECO:0000256" key="1">
    <source>
        <dbReference type="ARBA" id="ARBA00007074"/>
    </source>
</evidence>
<dbReference type="Proteomes" id="UP001144036">
    <property type="component" value="Unassembled WGS sequence"/>
</dbReference>
<dbReference type="RefSeq" id="WP_270154615.1">
    <property type="nucleotide sequence ID" value="NZ_JAPNNL010000028.1"/>
</dbReference>
<gene>
    <name evidence="6" type="ORF">OUY22_10325</name>
</gene>
<dbReference type="InterPro" id="IPR051794">
    <property type="entry name" value="PG_Endopeptidase_C40"/>
</dbReference>
<comment type="caution">
    <text evidence="6">The sequence shown here is derived from an EMBL/GenBank/DDBJ whole genome shotgun (WGS) entry which is preliminary data.</text>
</comment>
<dbReference type="PROSITE" id="PS51935">
    <property type="entry name" value="NLPC_P60"/>
    <property type="match status" value="1"/>
</dbReference>